<dbReference type="GO" id="GO:0070004">
    <property type="term" value="F:cysteine-type exopeptidase activity"/>
    <property type="evidence" value="ECO:0007669"/>
    <property type="project" value="InterPro"/>
</dbReference>
<comment type="similarity">
    <text evidence="2 6">Belongs to the peptidase C69 family.</text>
</comment>
<evidence type="ECO:0000256" key="5">
    <source>
        <dbReference type="ARBA" id="ARBA00022997"/>
    </source>
</evidence>
<evidence type="ECO:0000256" key="4">
    <source>
        <dbReference type="ARBA" id="ARBA00022801"/>
    </source>
</evidence>
<evidence type="ECO:0000256" key="3">
    <source>
        <dbReference type="ARBA" id="ARBA00022670"/>
    </source>
</evidence>
<dbReference type="PANTHER" id="PTHR12994">
    <property type="entry name" value="SECERNIN"/>
    <property type="match status" value="1"/>
</dbReference>
<dbReference type="GO" id="GO:0016805">
    <property type="term" value="F:dipeptidase activity"/>
    <property type="evidence" value="ECO:0007669"/>
    <property type="project" value="UniProtKB-KW"/>
</dbReference>
<comment type="catalytic activity">
    <reaction evidence="1">
        <text>an L-aminoacyl-L-amino acid + H2O = 2 an L-alpha-amino acid</text>
        <dbReference type="Rhea" id="RHEA:48940"/>
        <dbReference type="ChEBI" id="CHEBI:15377"/>
        <dbReference type="ChEBI" id="CHEBI:59869"/>
        <dbReference type="ChEBI" id="CHEBI:77460"/>
        <dbReference type="EC" id="3.4.13.19"/>
    </reaction>
</comment>
<sequence>MKIENRRKGSCTTVLVGKKASIDGSTMIARNDDGHEALDPQRFIVIEPENQVRHYKAVLSGLELDLPDNPLRYTSTPNAVLKEGIWPAAGINSENVAMSATETITTNPRILGLDPYVENGMGEEDLVTLVLPYIKSAREGVERLGQLLTTYGTYEPNGIAFADNEEVWWLETIGGHHWAAVRIPDDSYVVAPNRMNIDEFKFDNDDYMCSDDLKQLIDENHLNPDFEGYESHYNLRHIFGSSSIKDSVYNNPRTWYGQNFLGNVSEDPQNQELPFICEASRKITVEDVKFVLSSHFENTKYDPYGTTNRPEERKLFRPIGINRNHSVHILQVRNNVPFELTGVQWLAFGANTFNHVVPFYTAINDTPASYRDAKGEYDPTNMYWLSATTAVLGDANYDLFVDLRNTFELNTMAKFHEIQNETDKNFELAEDKIAYLTQANEKLAEAAFKAQTELLGRMVVLGSANMKLRFDFND</sequence>
<evidence type="ECO:0000313" key="8">
    <source>
        <dbReference type="Proteomes" id="UP000028401"/>
    </source>
</evidence>
<protein>
    <recommendedName>
        <fullName evidence="6">Dipeptidase</fullName>
        <ecNumber evidence="6">3.4.-.-</ecNumber>
    </recommendedName>
</protein>
<evidence type="ECO:0000256" key="2">
    <source>
        <dbReference type="ARBA" id="ARBA00007225"/>
    </source>
</evidence>
<name>A0A084ACP9_LACLC</name>
<dbReference type="PATRIC" id="fig|1415168.3.peg.802"/>
<keyword evidence="4 6" id="KW-0378">Hydrolase</keyword>
<reference evidence="7 8" key="1">
    <citation type="submission" date="2014-06" db="EMBL/GenBank/DDBJ databases">
        <title>Draft genome sequence of the putrescine producing strain Lactococcus lactis subsp cremoris GE214.</title>
        <authorList>
            <person name="Ladero V."/>
            <person name="Linares D.M."/>
            <person name="del Rio B."/>
            <person name="Mayo B."/>
            <person name="Martin M.C."/>
            <person name="Fernandez M."/>
            <person name="Alvarez M.A."/>
        </authorList>
    </citation>
    <scope>NUCLEOTIDE SEQUENCE [LARGE SCALE GENOMIC DNA]</scope>
    <source>
        <strain evidence="7 8">GE214</strain>
    </source>
</reference>
<dbReference type="RefSeq" id="WP_011676588.1">
    <property type="nucleotide sequence ID" value="NZ_AZSI01000014.1"/>
</dbReference>
<comment type="caution">
    <text evidence="7">The sequence shown here is derived from an EMBL/GenBank/DDBJ whole genome shotgun (WGS) entry which is preliminary data.</text>
</comment>
<dbReference type="SMR" id="A0A084ACP9"/>
<dbReference type="Pfam" id="PF03577">
    <property type="entry name" value="Peptidase_C69"/>
    <property type="match status" value="1"/>
</dbReference>
<keyword evidence="5 6" id="KW-0224">Dipeptidase</keyword>
<dbReference type="NCBIfam" id="NF033678">
    <property type="entry name" value="C69_fam_dipept"/>
    <property type="match status" value="1"/>
</dbReference>
<gene>
    <name evidence="7" type="ORF">U725_00757</name>
</gene>
<dbReference type="InterPro" id="IPR047804">
    <property type="entry name" value="C69_dipept_A-like"/>
</dbReference>
<dbReference type="AlphaFoldDB" id="A0A084ACP9"/>
<keyword evidence="3 6" id="KW-0645">Protease</keyword>
<evidence type="ECO:0000313" key="7">
    <source>
        <dbReference type="EMBL" id="KEY63078.1"/>
    </source>
</evidence>
<evidence type="ECO:0000256" key="6">
    <source>
        <dbReference type="RuleBase" id="RU364089"/>
    </source>
</evidence>
<accession>A0A084ACP9</accession>
<dbReference type="GO" id="GO:0006508">
    <property type="term" value="P:proteolysis"/>
    <property type="evidence" value="ECO:0007669"/>
    <property type="project" value="UniProtKB-KW"/>
</dbReference>
<dbReference type="Proteomes" id="UP000028401">
    <property type="component" value="Unassembled WGS sequence"/>
</dbReference>
<evidence type="ECO:0000256" key="1">
    <source>
        <dbReference type="ARBA" id="ARBA00001670"/>
    </source>
</evidence>
<dbReference type="EMBL" id="AZSI01000014">
    <property type="protein sequence ID" value="KEY63078.1"/>
    <property type="molecule type" value="Genomic_DNA"/>
</dbReference>
<dbReference type="Gene3D" id="3.60.60.10">
    <property type="entry name" value="Penicillin V Acylase, Chain A"/>
    <property type="match status" value="1"/>
</dbReference>
<dbReference type="PANTHER" id="PTHR12994:SF17">
    <property type="entry name" value="LD30995P"/>
    <property type="match status" value="1"/>
</dbReference>
<dbReference type="InterPro" id="IPR005322">
    <property type="entry name" value="Peptidase_C69"/>
</dbReference>
<proteinExistence type="inferred from homology"/>
<dbReference type="EC" id="3.4.-.-" evidence="6"/>
<organism evidence="7 8">
    <name type="scientific">Lactococcus cremoris subsp. cremoris GE214</name>
    <dbReference type="NCBI Taxonomy" id="1415168"/>
    <lineage>
        <taxon>Bacteria</taxon>
        <taxon>Bacillati</taxon>
        <taxon>Bacillota</taxon>
        <taxon>Bacilli</taxon>
        <taxon>Lactobacillales</taxon>
        <taxon>Streptococcaceae</taxon>
        <taxon>Lactococcus</taxon>
        <taxon>Lactococcus cremoris subsp. cremoris</taxon>
    </lineage>
</organism>